<dbReference type="Proteomes" id="UP001501920">
    <property type="component" value="Chromosome 22"/>
</dbReference>
<dbReference type="Gene3D" id="3.10.450.50">
    <property type="match status" value="1"/>
</dbReference>
<protein>
    <recommendedName>
        <fullName evidence="2">calcium/calmodulin-dependent protein kinase</fullName>
        <ecNumber evidence="2">2.7.11.17</ecNumber>
    </recommendedName>
</protein>
<evidence type="ECO:0000256" key="7">
    <source>
        <dbReference type="ARBA" id="ARBA00022777"/>
    </source>
</evidence>
<comment type="similarity">
    <text evidence="1">Belongs to the protein kinase superfamily. CAMK Ser/Thr protein kinase family. CaMK subfamily.</text>
</comment>
<dbReference type="InterPro" id="IPR011009">
    <property type="entry name" value="Kinase-like_dom_sf"/>
</dbReference>
<dbReference type="InterPro" id="IPR032710">
    <property type="entry name" value="NTF2-like_dom_sf"/>
</dbReference>
<dbReference type="Gene3D" id="1.10.510.10">
    <property type="entry name" value="Transferase(Phosphotransferase) domain 1"/>
    <property type="match status" value="1"/>
</dbReference>
<comment type="function">
    <text evidence="12">CaM-kinase II (CAMK2) is a prominent kinase in the central nervous system.</text>
</comment>
<feature type="binding site" evidence="14">
    <location>
        <position position="42"/>
    </location>
    <ligand>
        <name>ATP</name>
        <dbReference type="ChEBI" id="CHEBI:30616"/>
    </ligand>
</feature>
<keyword evidence="9" id="KW-0112">Calmodulin-binding</keyword>
<dbReference type="PROSITE" id="PS50011">
    <property type="entry name" value="PROTEIN_KINASE_DOM"/>
    <property type="match status" value="1"/>
</dbReference>
<dbReference type="InterPro" id="IPR013543">
    <property type="entry name" value="Ca/CaM-dep_prot_kinase-assoc"/>
</dbReference>
<comment type="catalytic activity">
    <reaction evidence="10">
        <text>L-threonyl-[protein] + ATP = O-phospho-L-threonyl-[protein] + ADP + H(+)</text>
        <dbReference type="Rhea" id="RHEA:46608"/>
        <dbReference type="Rhea" id="RHEA-COMP:11060"/>
        <dbReference type="Rhea" id="RHEA-COMP:11605"/>
        <dbReference type="ChEBI" id="CHEBI:15378"/>
        <dbReference type="ChEBI" id="CHEBI:30013"/>
        <dbReference type="ChEBI" id="CHEBI:30616"/>
        <dbReference type="ChEBI" id="CHEBI:61977"/>
        <dbReference type="ChEBI" id="CHEBI:456216"/>
        <dbReference type="EC" id="2.7.11.17"/>
    </reaction>
</comment>
<dbReference type="FunFam" id="3.30.200.20:FF:000002">
    <property type="entry name" value="Calcium/calmodulin-dependent protein kinase type II subunit delta isoform 2"/>
    <property type="match status" value="1"/>
</dbReference>
<dbReference type="Pfam" id="PF08332">
    <property type="entry name" value="CaMKII_AD"/>
    <property type="match status" value="1"/>
</dbReference>
<dbReference type="PANTHER" id="PTHR24347">
    <property type="entry name" value="SERINE/THREONINE-PROTEIN KINASE"/>
    <property type="match status" value="1"/>
</dbReference>
<evidence type="ECO:0000256" key="5">
    <source>
        <dbReference type="ARBA" id="ARBA00022679"/>
    </source>
</evidence>
<dbReference type="GeneTree" id="ENSGT00940000159769"/>
<dbReference type="Gene3D" id="6.10.140.620">
    <property type="match status" value="1"/>
</dbReference>
<evidence type="ECO:0000256" key="14">
    <source>
        <dbReference type="PROSITE-ProRule" id="PRU10141"/>
    </source>
</evidence>
<dbReference type="GO" id="GO:0005516">
    <property type="term" value="F:calmodulin binding"/>
    <property type="evidence" value="ECO:0007669"/>
    <property type="project" value="UniProtKB-KW"/>
</dbReference>
<evidence type="ECO:0000256" key="6">
    <source>
        <dbReference type="ARBA" id="ARBA00022741"/>
    </source>
</evidence>
<reference evidence="17 18" key="1">
    <citation type="submission" date="2020-10" db="EMBL/GenBank/DDBJ databases">
        <title>Pygocentrus nattereri (red-bellied piranha) genome, fPygNat1, primary haplotype.</title>
        <authorList>
            <person name="Myers G."/>
            <person name="Meyer A."/>
            <person name="Karagic N."/>
            <person name="Pippel M."/>
            <person name="Winkler S."/>
            <person name="Tracey A."/>
            <person name="Wood J."/>
            <person name="Formenti G."/>
            <person name="Howe K."/>
            <person name="Fedrigo O."/>
            <person name="Jarvis E.D."/>
        </authorList>
    </citation>
    <scope>NUCLEOTIDE SEQUENCE [LARGE SCALE GENOMIC DNA]</scope>
</reference>
<evidence type="ECO:0000256" key="10">
    <source>
        <dbReference type="ARBA" id="ARBA00047307"/>
    </source>
</evidence>
<dbReference type="EC" id="2.7.11.17" evidence="2"/>
<organism evidence="17 18">
    <name type="scientific">Pygocentrus nattereri</name>
    <name type="common">Red-bellied piranha</name>
    <dbReference type="NCBI Taxonomy" id="42514"/>
    <lineage>
        <taxon>Eukaryota</taxon>
        <taxon>Metazoa</taxon>
        <taxon>Chordata</taxon>
        <taxon>Craniata</taxon>
        <taxon>Vertebrata</taxon>
        <taxon>Euteleostomi</taxon>
        <taxon>Actinopterygii</taxon>
        <taxon>Neopterygii</taxon>
        <taxon>Teleostei</taxon>
        <taxon>Ostariophysi</taxon>
        <taxon>Characiformes</taxon>
        <taxon>Characoidei</taxon>
        <taxon>Pygocentrus</taxon>
    </lineage>
</organism>
<dbReference type="GO" id="GO:0005524">
    <property type="term" value="F:ATP binding"/>
    <property type="evidence" value="ECO:0007669"/>
    <property type="project" value="UniProtKB-UniRule"/>
</dbReference>
<keyword evidence="4" id="KW-0597">Phosphoprotein</keyword>
<dbReference type="SMART" id="SM00220">
    <property type="entry name" value="S_TKc"/>
    <property type="match status" value="1"/>
</dbReference>
<dbReference type="InterPro" id="IPR000719">
    <property type="entry name" value="Prot_kinase_dom"/>
</dbReference>
<keyword evidence="6 14" id="KW-0547">Nucleotide-binding</keyword>
<keyword evidence="18" id="KW-1185">Reference proteome</keyword>
<feature type="domain" description="Protein kinase" evidence="16">
    <location>
        <begin position="13"/>
        <end position="271"/>
    </location>
</feature>
<dbReference type="GO" id="GO:0004683">
    <property type="term" value="F:calcium/calmodulin-dependent protein kinase activity"/>
    <property type="evidence" value="ECO:0007669"/>
    <property type="project" value="UniProtKB-EC"/>
</dbReference>
<keyword evidence="3 15" id="KW-0723">Serine/threonine-protein kinase</keyword>
<dbReference type="FunFam" id="1.10.510.10:FF:000001">
    <property type="entry name" value="Calcium/calmodulin-dependent protein kinase type II subunit delta"/>
    <property type="match status" value="1"/>
</dbReference>
<dbReference type="Ensembl" id="ENSPNAT00000050767.1">
    <property type="protein sequence ID" value="ENSPNAP00000048386.1"/>
    <property type="gene ID" value="ENSPNAG00000037436.1"/>
</dbReference>
<dbReference type="PROSITE" id="PS00107">
    <property type="entry name" value="PROTEIN_KINASE_ATP"/>
    <property type="match status" value="1"/>
</dbReference>
<evidence type="ECO:0000256" key="8">
    <source>
        <dbReference type="ARBA" id="ARBA00022840"/>
    </source>
</evidence>
<dbReference type="PROSITE" id="PS00108">
    <property type="entry name" value="PROTEIN_KINASE_ST"/>
    <property type="match status" value="1"/>
</dbReference>
<keyword evidence="7" id="KW-0418">Kinase</keyword>
<dbReference type="CDD" id="cd14086">
    <property type="entry name" value="STKc_CaMKII"/>
    <property type="match status" value="1"/>
</dbReference>
<reference evidence="17" key="2">
    <citation type="submission" date="2025-08" db="UniProtKB">
        <authorList>
            <consortium name="Ensembl"/>
        </authorList>
    </citation>
    <scope>IDENTIFICATION</scope>
</reference>
<comment type="subunit">
    <text evidence="13">CAMK2 is composed of four different chains: alpha, beta, gamma, and delta. The different isoforms assemble into homo- or heteromultimeric holoenzymes composed of 8 to 12 subunits.</text>
</comment>
<comment type="catalytic activity">
    <reaction evidence="11">
        <text>L-seryl-[protein] + ATP = O-phospho-L-seryl-[protein] + ADP + H(+)</text>
        <dbReference type="Rhea" id="RHEA:17989"/>
        <dbReference type="Rhea" id="RHEA-COMP:9863"/>
        <dbReference type="Rhea" id="RHEA-COMP:11604"/>
        <dbReference type="ChEBI" id="CHEBI:15378"/>
        <dbReference type="ChEBI" id="CHEBI:29999"/>
        <dbReference type="ChEBI" id="CHEBI:30616"/>
        <dbReference type="ChEBI" id="CHEBI:83421"/>
        <dbReference type="ChEBI" id="CHEBI:456216"/>
        <dbReference type="EC" id="2.7.11.17"/>
    </reaction>
</comment>
<evidence type="ECO:0000259" key="16">
    <source>
        <dbReference type="PROSITE" id="PS50011"/>
    </source>
</evidence>
<dbReference type="GO" id="GO:0043226">
    <property type="term" value="C:organelle"/>
    <property type="evidence" value="ECO:0007669"/>
    <property type="project" value="UniProtKB-ARBA"/>
</dbReference>
<dbReference type="InterPro" id="IPR008271">
    <property type="entry name" value="Ser/Thr_kinase_AS"/>
</dbReference>
<keyword evidence="8 14" id="KW-0067">ATP-binding</keyword>
<dbReference type="SUPFAM" id="SSF56112">
    <property type="entry name" value="Protein kinase-like (PK-like)"/>
    <property type="match status" value="1"/>
</dbReference>
<dbReference type="FunFam" id="3.10.450.50:FF:000001">
    <property type="entry name" value="calcium/calmodulin-dependent protein kinase type II subunit gamma isoform X1"/>
    <property type="match status" value="1"/>
</dbReference>
<dbReference type="Pfam" id="PF00069">
    <property type="entry name" value="Pkinase"/>
    <property type="match status" value="1"/>
</dbReference>
<evidence type="ECO:0000313" key="18">
    <source>
        <dbReference type="Proteomes" id="UP001501920"/>
    </source>
</evidence>
<evidence type="ECO:0000256" key="11">
    <source>
        <dbReference type="ARBA" id="ARBA00047430"/>
    </source>
</evidence>
<evidence type="ECO:0000313" key="17">
    <source>
        <dbReference type="Ensembl" id="ENSPNAP00000048386.1"/>
    </source>
</evidence>
<evidence type="ECO:0000256" key="15">
    <source>
        <dbReference type="RuleBase" id="RU000304"/>
    </source>
</evidence>
<dbReference type="Gene3D" id="3.30.200.20">
    <property type="entry name" value="Phosphorylase Kinase, domain 1"/>
    <property type="match status" value="1"/>
</dbReference>
<name>A0AAR2JEV5_PYGNA</name>
<evidence type="ECO:0000256" key="3">
    <source>
        <dbReference type="ARBA" id="ARBA00022527"/>
    </source>
</evidence>
<evidence type="ECO:0000256" key="4">
    <source>
        <dbReference type="ARBA" id="ARBA00022553"/>
    </source>
</evidence>
<sequence>MALTICTRFTDEYQLFEELGKGAFSVVRRCVKISSGQEYAAKIINTKKLSARDHQKLEREARICRLLKHPNIVRLHDSISEEGFHYLVFDLVTGGELFEDIVAREYYSEADASHCIQQILESVHHCHVNGIVHRDLKPENLLLASKLKGAAVKLADFGLAIEVQGEQQAWFGFAGTPGYLSPEVLRKDPYGKPVDMWACGVILYILLVGYPPFWDEDQHRLYQQIKAGAYDFPSPEWDTVTPEAKDLINKMLTINPSKRITASEALKHPWICQRSTVASMMHRQETVECLKKFNARRKLKVTLSRSLSLSLSLSLSFPSSNLPPSLPLEPQTTVRCIHVTDPNRPCGLANTTIEEEDVKARKQEIIKVTEQLIESINSGDFEAYSKICDPGLTSFEPEALGNLVEGHDFHRFYFENGLSKGNKPVHTILLNPHVHLIGEDAACIAYIRLTQYMDGSGRPRTMQSEETRVWHRRDGKWQNIHFHRSGAPSVPIK</sequence>
<dbReference type="InterPro" id="IPR017441">
    <property type="entry name" value="Protein_kinase_ATP_BS"/>
</dbReference>
<evidence type="ECO:0000256" key="1">
    <source>
        <dbReference type="ARBA" id="ARBA00005354"/>
    </source>
</evidence>
<dbReference type="SUPFAM" id="SSF54427">
    <property type="entry name" value="NTF2-like"/>
    <property type="match status" value="1"/>
</dbReference>
<evidence type="ECO:0000256" key="9">
    <source>
        <dbReference type="ARBA" id="ARBA00022860"/>
    </source>
</evidence>
<reference evidence="17" key="3">
    <citation type="submission" date="2025-09" db="UniProtKB">
        <authorList>
            <consortium name="Ensembl"/>
        </authorList>
    </citation>
    <scope>IDENTIFICATION</scope>
</reference>
<accession>A0AAR2JEV5</accession>
<proteinExistence type="inferred from homology"/>
<keyword evidence="5" id="KW-0808">Transferase</keyword>
<dbReference type="AlphaFoldDB" id="A0AAR2JEV5"/>
<evidence type="ECO:0000256" key="12">
    <source>
        <dbReference type="ARBA" id="ARBA00056581"/>
    </source>
</evidence>
<evidence type="ECO:0000256" key="13">
    <source>
        <dbReference type="ARBA" id="ARBA00064333"/>
    </source>
</evidence>
<evidence type="ECO:0000256" key="2">
    <source>
        <dbReference type="ARBA" id="ARBA00012434"/>
    </source>
</evidence>